<feature type="domain" description="AB hydrolase-1" evidence="1">
    <location>
        <begin position="27"/>
        <end position="259"/>
    </location>
</feature>
<sequence>MPTFERDGATIAYTDTGAPDRPEAPVLVFGHGLLFSGWMFHPQIAALRARYRCVTLDWRGQGASPPAPGGYDLDSLTADAVALIRQLGVGPVHWVGLSMGGFVGLRLAARHPELVRSLVLLDTSAAGEEPEKTRRNNLLARVQQLVGIKAVLGRVKPLLFGPAFLADPAARATLAEWTAQLTRVGRGGLRQAVLGVSRRAPVIAELAAITAPTLVVVGADDVATPPAESEYLAAHITGAELHVVPECGHTSSLEQPAVITALLEKFLG</sequence>
<name>A0ABZ1IH48_9PSEU</name>
<reference evidence="2 3" key="1">
    <citation type="journal article" date="2015" name="Int. J. Syst. Evol. Microbiol.">
        <title>Amycolatopsis rhabdoformis sp. nov., an actinomycete isolated from a tropical forest soil.</title>
        <authorList>
            <person name="Souza W.R."/>
            <person name="Silva R.E."/>
            <person name="Goodfellow M."/>
            <person name="Busarakam K."/>
            <person name="Figueiro F.S."/>
            <person name="Ferreira D."/>
            <person name="Rodrigues-Filho E."/>
            <person name="Moraes L.A.B."/>
            <person name="Zucchi T.D."/>
        </authorList>
    </citation>
    <scope>NUCLEOTIDE SEQUENCE [LARGE SCALE GENOMIC DNA]</scope>
    <source>
        <strain evidence="2 3">NCIMB 14900</strain>
    </source>
</reference>
<dbReference type="PRINTS" id="PR00111">
    <property type="entry name" value="ABHYDROLASE"/>
</dbReference>
<dbReference type="InterPro" id="IPR029058">
    <property type="entry name" value="AB_hydrolase_fold"/>
</dbReference>
<dbReference type="Proteomes" id="UP001330812">
    <property type="component" value="Chromosome"/>
</dbReference>
<protein>
    <submittedName>
        <fullName evidence="2">Alpha/beta fold hydrolase</fullName>
    </submittedName>
</protein>
<dbReference type="InterPro" id="IPR000073">
    <property type="entry name" value="AB_hydrolase_1"/>
</dbReference>
<dbReference type="PANTHER" id="PTHR43798">
    <property type="entry name" value="MONOACYLGLYCEROL LIPASE"/>
    <property type="match status" value="1"/>
</dbReference>
<dbReference type="GO" id="GO:0016787">
    <property type="term" value="F:hydrolase activity"/>
    <property type="evidence" value="ECO:0007669"/>
    <property type="project" value="UniProtKB-KW"/>
</dbReference>
<dbReference type="Gene3D" id="3.40.50.1820">
    <property type="entry name" value="alpha/beta hydrolase"/>
    <property type="match status" value="1"/>
</dbReference>
<keyword evidence="2" id="KW-0378">Hydrolase</keyword>
<organism evidence="2 3">
    <name type="scientific">Amycolatopsis rhabdoformis</name>
    <dbReference type="NCBI Taxonomy" id="1448059"/>
    <lineage>
        <taxon>Bacteria</taxon>
        <taxon>Bacillati</taxon>
        <taxon>Actinomycetota</taxon>
        <taxon>Actinomycetes</taxon>
        <taxon>Pseudonocardiales</taxon>
        <taxon>Pseudonocardiaceae</taxon>
        <taxon>Amycolatopsis</taxon>
    </lineage>
</organism>
<dbReference type="PANTHER" id="PTHR43798:SF29">
    <property type="entry name" value="AB HYDROLASE-1 DOMAIN-CONTAINING PROTEIN"/>
    <property type="match status" value="1"/>
</dbReference>
<dbReference type="Pfam" id="PF12697">
    <property type="entry name" value="Abhydrolase_6"/>
    <property type="match status" value="1"/>
</dbReference>
<dbReference type="EMBL" id="CP142149">
    <property type="protein sequence ID" value="WSE33257.1"/>
    <property type="molecule type" value="Genomic_DNA"/>
</dbReference>
<proteinExistence type="predicted"/>
<gene>
    <name evidence="2" type="ORF">VSH64_14225</name>
</gene>
<evidence type="ECO:0000313" key="3">
    <source>
        <dbReference type="Proteomes" id="UP001330812"/>
    </source>
</evidence>
<dbReference type="InterPro" id="IPR050266">
    <property type="entry name" value="AB_hydrolase_sf"/>
</dbReference>
<evidence type="ECO:0000259" key="1">
    <source>
        <dbReference type="Pfam" id="PF12697"/>
    </source>
</evidence>
<dbReference type="SUPFAM" id="SSF53474">
    <property type="entry name" value="alpha/beta-Hydrolases"/>
    <property type="match status" value="1"/>
</dbReference>
<evidence type="ECO:0000313" key="2">
    <source>
        <dbReference type="EMBL" id="WSE33257.1"/>
    </source>
</evidence>
<keyword evidence="3" id="KW-1185">Reference proteome</keyword>
<dbReference type="RefSeq" id="WP_326836056.1">
    <property type="nucleotide sequence ID" value="NZ_CP142149.1"/>
</dbReference>
<accession>A0ABZ1IH48</accession>